<reference evidence="10 11" key="1">
    <citation type="journal article" date="2019" name="Appl. Microbiol. Biotechnol.">
        <title>Genome sequence of Isaria javanica and comparative genome analysis insights into family S53 peptidase evolution in fungal entomopathogens.</title>
        <authorList>
            <person name="Lin R."/>
            <person name="Zhang X."/>
            <person name="Xin B."/>
            <person name="Zou M."/>
            <person name="Gao Y."/>
            <person name="Qin F."/>
            <person name="Hu Q."/>
            <person name="Xie B."/>
            <person name="Cheng X."/>
        </authorList>
    </citation>
    <scope>NUCLEOTIDE SEQUENCE [LARGE SCALE GENOMIC DNA]</scope>
    <source>
        <strain evidence="10 11">IJ1G</strain>
    </source>
</reference>
<evidence type="ECO:0000256" key="5">
    <source>
        <dbReference type="ARBA" id="ARBA00017272"/>
    </source>
</evidence>
<proteinExistence type="inferred from homology"/>
<dbReference type="InterPro" id="IPR020602">
    <property type="entry name" value="GTP_CycHdrlase_I_dom"/>
</dbReference>
<dbReference type="NCBIfam" id="NF006825">
    <property type="entry name" value="PRK09347.1-2"/>
    <property type="match status" value="1"/>
</dbReference>
<keyword evidence="6 10" id="KW-0378">Hydrolase</keyword>
<dbReference type="HAMAP" id="MF_00223">
    <property type="entry name" value="FolE"/>
    <property type="match status" value="1"/>
</dbReference>
<dbReference type="GO" id="GO:0005737">
    <property type="term" value="C:cytoplasm"/>
    <property type="evidence" value="ECO:0007669"/>
    <property type="project" value="TreeGrafter"/>
</dbReference>
<evidence type="ECO:0000256" key="7">
    <source>
        <dbReference type="ARBA" id="ARBA00022909"/>
    </source>
</evidence>
<dbReference type="PROSITE" id="PS00859">
    <property type="entry name" value="GTP_CYCLOHYDROL_1_1"/>
    <property type="match status" value="1"/>
</dbReference>
<dbReference type="GO" id="GO:0008270">
    <property type="term" value="F:zinc ion binding"/>
    <property type="evidence" value="ECO:0007669"/>
    <property type="project" value="TreeGrafter"/>
</dbReference>
<organism evidence="10 11">
    <name type="scientific">Cordyceps javanica</name>
    <dbReference type="NCBI Taxonomy" id="43265"/>
    <lineage>
        <taxon>Eukaryota</taxon>
        <taxon>Fungi</taxon>
        <taxon>Dikarya</taxon>
        <taxon>Ascomycota</taxon>
        <taxon>Pezizomycotina</taxon>
        <taxon>Sordariomycetes</taxon>
        <taxon>Hypocreomycetidae</taxon>
        <taxon>Hypocreales</taxon>
        <taxon>Cordycipitaceae</taxon>
        <taxon>Cordyceps</taxon>
    </lineage>
</organism>
<dbReference type="PROSITE" id="PS00860">
    <property type="entry name" value="GTP_CYCLOHYDROL_1_2"/>
    <property type="match status" value="1"/>
</dbReference>
<keyword evidence="7" id="KW-0289">Folate biosynthesis</keyword>
<comment type="similarity">
    <text evidence="3">Belongs to the GTP cyclohydrolase I family.</text>
</comment>
<dbReference type="FunFam" id="3.30.1130.10:FF:000001">
    <property type="entry name" value="GTP cyclohydrolase 1"/>
    <property type="match status" value="1"/>
</dbReference>
<name>A0A545W2T4_9HYPO</name>
<dbReference type="Gene3D" id="3.30.1130.10">
    <property type="match status" value="1"/>
</dbReference>
<dbReference type="EMBL" id="SPUK01000005">
    <property type="protein sequence ID" value="TQV97054.1"/>
    <property type="molecule type" value="Genomic_DNA"/>
</dbReference>
<dbReference type="GO" id="GO:0003934">
    <property type="term" value="F:GTP cyclohydrolase I activity"/>
    <property type="evidence" value="ECO:0007669"/>
    <property type="project" value="UniProtKB-EC"/>
</dbReference>
<dbReference type="NCBIfam" id="TIGR00063">
    <property type="entry name" value="folE"/>
    <property type="match status" value="1"/>
</dbReference>
<dbReference type="InterPro" id="IPR001474">
    <property type="entry name" value="GTP_CycHdrlase_I"/>
</dbReference>
<dbReference type="InterPro" id="IPR043134">
    <property type="entry name" value="GTP-CH-I_N"/>
</dbReference>
<gene>
    <name evidence="10" type="ORF">IF1G_04294</name>
</gene>
<comment type="caution">
    <text evidence="10">The sequence shown here is derived from an EMBL/GenBank/DDBJ whole genome shotgun (WGS) entry which is preliminary data.</text>
</comment>
<dbReference type="OrthoDB" id="4966at2759"/>
<dbReference type="Proteomes" id="UP000315783">
    <property type="component" value="Unassembled WGS sequence"/>
</dbReference>
<comment type="catalytic activity">
    <reaction evidence="1">
        <text>GTP + H2O = 7,8-dihydroneopterin 3'-triphosphate + formate + H(+)</text>
        <dbReference type="Rhea" id="RHEA:17473"/>
        <dbReference type="ChEBI" id="CHEBI:15377"/>
        <dbReference type="ChEBI" id="CHEBI:15378"/>
        <dbReference type="ChEBI" id="CHEBI:15740"/>
        <dbReference type="ChEBI" id="CHEBI:37565"/>
        <dbReference type="ChEBI" id="CHEBI:58462"/>
        <dbReference type="EC" id="3.5.4.16"/>
    </reaction>
</comment>
<dbReference type="EC" id="3.5.4.16" evidence="4"/>
<dbReference type="SUPFAM" id="SSF55620">
    <property type="entry name" value="Tetrahydrobiopterin biosynthesis enzymes-like"/>
    <property type="match status" value="1"/>
</dbReference>
<dbReference type="InterPro" id="IPR018234">
    <property type="entry name" value="GTP_CycHdrlase_I_CS"/>
</dbReference>
<evidence type="ECO:0000256" key="3">
    <source>
        <dbReference type="ARBA" id="ARBA00008085"/>
    </source>
</evidence>
<evidence type="ECO:0000256" key="2">
    <source>
        <dbReference type="ARBA" id="ARBA00005080"/>
    </source>
</evidence>
<dbReference type="STRING" id="43265.A0A545W2T4"/>
<dbReference type="GO" id="GO:0046656">
    <property type="term" value="P:folic acid biosynthetic process"/>
    <property type="evidence" value="ECO:0007669"/>
    <property type="project" value="UniProtKB-KW"/>
</dbReference>
<dbReference type="UniPathway" id="UPA00848">
    <property type="reaction ID" value="UER00151"/>
</dbReference>
<accession>A0A545W2T4</accession>
<dbReference type="AlphaFoldDB" id="A0A545W2T4"/>
<evidence type="ECO:0000259" key="9">
    <source>
        <dbReference type="Pfam" id="PF01227"/>
    </source>
</evidence>
<sequence length="189" mass="21137">MHKTRAVEKISEAVKLILVELGEDPSRDGLQKTPDRAAKAIMTLTSGNYLNPVAILQEAIFPREGRGLILVKDIAVYSLCEHHLLPFFGRVHVAYIPEESIVGLSKIPRVVKAFAQRLQIQERLTTQVARCIDEALRPRGVAVVIEATHLCMAMRGVEKETASTTTDCFLGQFERDDGARRDFWRAVGR</sequence>
<evidence type="ECO:0000256" key="1">
    <source>
        <dbReference type="ARBA" id="ARBA00001052"/>
    </source>
</evidence>
<evidence type="ECO:0000313" key="10">
    <source>
        <dbReference type="EMBL" id="TQV97054.1"/>
    </source>
</evidence>
<dbReference type="GO" id="GO:0005525">
    <property type="term" value="F:GTP binding"/>
    <property type="evidence" value="ECO:0007669"/>
    <property type="project" value="TreeGrafter"/>
</dbReference>
<dbReference type="GO" id="GO:0006729">
    <property type="term" value="P:tetrahydrobiopterin biosynthetic process"/>
    <property type="evidence" value="ECO:0007669"/>
    <property type="project" value="TreeGrafter"/>
</dbReference>
<keyword evidence="11" id="KW-1185">Reference proteome</keyword>
<dbReference type="InterPro" id="IPR043133">
    <property type="entry name" value="GTP-CH-I_C/QueF"/>
</dbReference>
<evidence type="ECO:0000256" key="4">
    <source>
        <dbReference type="ARBA" id="ARBA00012715"/>
    </source>
</evidence>
<dbReference type="NCBIfam" id="NF006826">
    <property type="entry name" value="PRK09347.1-3"/>
    <property type="match status" value="1"/>
</dbReference>
<dbReference type="GO" id="GO:0046654">
    <property type="term" value="P:tetrahydrofolate biosynthetic process"/>
    <property type="evidence" value="ECO:0007669"/>
    <property type="project" value="InterPro"/>
</dbReference>
<dbReference type="PANTHER" id="PTHR11109:SF7">
    <property type="entry name" value="GTP CYCLOHYDROLASE 1"/>
    <property type="match status" value="1"/>
</dbReference>
<feature type="domain" description="GTP cyclohydrolase I" evidence="9">
    <location>
        <begin position="10"/>
        <end position="186"/>
    </location>
</feature>
<protein>
    <recommendedName>
        <fullName evidence="5">GTP cyclohydrolase 1</fullName>
        <ecNumber evidence="4">3.5.4.16</ecNumber>
    </recommendedName>
    <alternativeName>
        <fullName evidence="8">GTP cyclohydrolase I</fullName>
    </alternativeName>
</protein>
<dbReference type="PANTHER" id="PTHR11109">
    <property type="entry name" value="GTP CYCLOHYDROLASE I"/>
    <property type="match status" value="1"/>
</dbReference>
<dbReference type="Gene3D" id="1.10.286.10">
    <property type="match status" value="1"/>
</dbReference>
<dbReference type="Pfam" id="PF01227">
    <property type="entry name" value="GTP_cyclohydroI"/>
    <property type="match status" value="1"/>
</dbReference>
<evidence type="ECO:0000256" key="8">
    <source>
        <dbReference type="ARBA" id="ARBA00030854"/>
    </source>
</evidence>
<comment type="pathway">
    <text evidence="2">Cofactor biosynthesis; 7,8-dihydroneopterin triphosphate biosynthesis; 7,8-dihydroneopterin triphosphate from GTP: step 1/1.</text>
</comment>
<evidence type="ECO:0000313" key="11">
    <source>
        <dbReference type="Proteomes" id="UP000315783"/>
    </source>
</evidence>
<evidence type="ECO:0000256" key="6">
    <source>
        <dbReference type="ARBA" id="ARBA00022801"/>
    </source>
</evidence>